<feature type="transmembrane region" description="Helical" evidence="7">
    <location>
        <begin position="527"/>
        <end position="543"/>
    </location>
</feature>
<feature type="transmembrane region" description="Helical" evidence="7">
    <location>
        <begin position="408"/>
        <end position="427"/>
    </location>
</feature>
<dbReference type="EMBL" id="JAEUBD010001266">
    <property type="protein sequence ID" value="KAH3662712.1"/>
    <property type="molecule type" value="Genomic_DNA"/>
</dbReference>
<protein>
    <recommendedName>
        <fullName evidence="8">Sodium/calcium exchanger membrane region domain-containing protein</fullName>
    </recommendedName>
</protein>
<reference evidence="9" key="1">
    <citation type="journal article" date="2021" name="Open Biol.">
        <title>Shared evolutionary footprints suggest mitochondrial oxidative damage underlies multiple complex I losses in fungi.</title>
        <authorList>
            <person name="Schikora-Tamarit M.A."/>
            <person name="Marcet-Houben M."/>
            <person name="Nosek J."/>
            <person name="Gabaldon T."/>
        </authorList>
    </citation>
    <scope>NUCLEOTIDE SEQUENCE</scope>
    <source>
        <strain evidence="9">NCAIM Y.01608</strain>
    </source>
</reference>
<feature type="transmembrane region" description="Helical" evidence="7">
    <location>
        <begin position="376"/>
        <end position="396"/>
    </location>
</feature>
<feature type="transmembrane region" description="Helical" evidence="7">
    <location>
        <begin position="587"/>
        <end position="607"/>
    </location>
</feature>
<comment type="similarity">
    <text evidence="2">Belongs to the Ca(2+):cation antiporter (CaCA) (TC 2.A.19) family.</text>
</comment>
<feature type="transmembrane region" description="Helical" evidence="7">
    <location>
        <begin position="619"/>
        <end position="637"/>
    </location>
</feature>
<feature type="transmembrane region" description="Helical" evidence="7">
    <location>
        <begin position="298"/>
        <end position="320"/>
    </location>
</feature>
<feature type="domain" description="Sodium/calcium exchanger membrane region" evidence="8">
    <location>
        <begin position="264"/>
        <end position="421"/>
    </location>
</feature>
<feature type="transmembrane region" description="Helical" evidence="7">
    <location>
        <begin position="226"/>
        <end position="245"/>
    </location>
</feature>
<evidence type="ECO:0000313" key="10">
    <source>
        <dbReference type="Proteomes" id="UP000788993"/>
    </source>
</evidence>
<gene>
    <name evidence="9" type="ORF">OGATHE_004288</name>
</gene>
<dbReference type="InterPro" id="IPR044880">
    <property type="entry name" value="NCX_ion-bd_dom_sf"/>
</dbReference>
<dbReference type="AlphaFoldDB" id="A0A9P8P0P8"/>
<dbReference type="Pfam" id="PF01699">
    <property type="entry name" value="Na_Ca_ex"/>
    <property type="match status" value="2"/>
</dbReference>
<evidence type="ECO:0000256" key="2">
    <source>
        <dbReference type="ARBA" id="ARBA00008170"/>
    </source>
</evidence>
<evidence type="ECO:0000256" key="1">
    <source>
        <dbReference type="ARBA" id="ARBA00004141"/>
    </source>
</evidence>
<name>A0A9P8P0P8_9ASCO</name>
<evidence type="ECO:0000256" key="3">
    <source>
        <dbReference type="ARBA" id="ARBA00022448"/>
    </source>
</evidence>
<proteinExistence type="inferred from homology"/>
<organism evidence="9 10">
    <name type="scientific">Ogataea polymorpha</name>
    <dbReference type="NCBI Taxonomy" id="460523"/>
    <lineage>
        <taxon>Eukaryota</taxon>
        <taxon>Fungi</taxon>
        <taxon>Dikarya</taxon>
        <taxon>Ascomycota</taxon>
        <taxon>Saccharomycotina</taxon>
        <taxon>Pichiomycetes</taxon>
        <taxon>Pichiales</taxon>
        <taxon>Pichiaceae</taxon>
        <taxon>Ogataea</taxon>
    </lineage>
</organism>
<evidence type="ECO:0000259" key="8">
    <source>
        <dbReference type="Pfam" id="PF01699"/>
    </source>
</evidence>
<evidence type="ECO:0000256" key="5">
    <source>
        <dbReference type="ARBA" id="ARBA00022989"/>
    </source>
</evidence>
<feature type="transmembrane region" description="Helical" evidence="7">
    <location>
        <begin position="257"/>
        <end position="278"/>
    </location>
</feature>
<keyword evidence="5 7" id="KW-1133">Transmembrane helix</keyword>
<dbReference type="GO" id="GO:0016020">
    <property type="term" value="C:membrane"/>
    <property type="evidence" value="ECO:0007669"/>
    <property type="project" value="UniProtKB-SubCell"/>
</dbReference>
<keyword evidence="10" id="KW-1185">Reference proteome</keyword>
<feature type="transmembrane region" description="Helical" evidence="7">
    <location>
        <begin position="677"/>
        <end position="701"/>
    </location>
</feature>
<dbReference type="GO" id="GO:0008324">
    <property type="term" value="F:monoatomic cation transmembrane transporter activity"/>
    <property type="evidence" value="ECO:0007669"/>
    <property type="project" value="TreeGrafter"/>
</dbReference>
<dbReference type="PANTHER" id="PTHR12266">
    <property type="entry name" value="NA+/CA2+ K+ INDEPENDENT EXCHANGER"/>
    <property type="match status" value="1"/>
</dbReference>
<feature type="domain" description="Sodium/calcium exchanger membrane region" evidence="8">
    <location>
        <begin position="623"/>
        <end position="766"/>
    </location>
</feature>
<dbReference type="InterPro" id="IPR004837">
    <property type="entry name" value="NaCa_Exmemb"/>
</dbReference>
<dbReference type="GO" id="GO:0006874">
    <property type="term" value="P:intracellular calcium ion homeostasis"/>
    <property type="evidence" value="ECO:0007669"/>
    <property type="project" value="TreeGrafter"/>
</dbReference>
<sequence length="771" mass="86513">MGLQKVLNVHSVNNGFGSEHRTGKKERKHDLGCHPEIVCRPNHFLVILWISSEIVYEGGFSSREIARFKPSSIQSPEWSTAAASEPRPNILVRIDEHVETANFIDLAQQLYSVVNIIGIINSGAFMFNCFPSDNVADRVLSWDKGFVSKTLLREAIECLCIGSGDSLSGCDESEELGRGIYPLEFIKWLRSLEWKDRRPKFKLQLMTAMDRYHNNNLISPSCRFKIAASIGSYLVGQINYFYLYYCTSSSTAIRDWIVLPFIFAILFYLFVFLGITAGEFLCPNLSVISKYLTIPENISGLTLLAFGNGSPDILSTYSSFQTANASLAIGELIGSAFFITGFIIGVITITMPFEILPQVSVADQVSNNLLISSAKFVYLRDLLFFLLSITTLLAFLSNGHLSKTKLNILVAIYIFYVLVVLIWQYLITKKRRELVQDYQIRNLYNDEAFITMDGDNLEFEDSYTFNPRILNSIEFGNVLEMLSKNQSVPVNISRLVNEAQNYESRLLEHEINLEEEPEYSSKPLKTIFGYISYPLVLLLKYTIPMMSLSDFNQTVKPSFTRLMELLCSLSCAQFIIIYSFAENASWGTYAIFLVLTTLTVAGVYYNVTRANSQSNLVKLSICIIGFITAIAYIAFIADELINVLKFISVLTQLSDAIMGLTIFAIGNSVGDLISNLVIANVGYPLMALAACFGGPLLNLLLGIGVNGKIIGEVDVNMKPSLYLTCLWILVNLVFMLIYIPYKGWRFTRDAGIFMVSVWVIGTFLNIVLELV</sequence>
<comment type="subcellular location">
    <subcellularLocation>
        <location evidence="1">Membrane</location>
        <topology evidence="1">Multi-pass membrane protein</topology>
    </subcellularLocation>
</comment>
<dbReference type="Proteomes" id="UP000788993">
    <property type="component" value="Unassembled WGS sequence"/>
</dbReference>
<evidence type="ECO:0000256" key="6">
    <source>
        <dbReference type="ARBA" id="ARBA00023136"/>
    </source>
</evidence>
<dbReference type="Gene3D" id="1.20.1420.30">
    <property type="entry name" value="NCX, central ion-binding region"/>
    <property type="match status" value="2"/>
</dbReference>
<evidence type="ECO:0000313" key="9">
    <source>
        <dbReference type="EMBL" id="KAH3662712.1"/>
    </source>
</evidence>
<keyword evidence="3" id="KW-0813">Transport</keyword>
<feature type="transmembrane region" description="Helical" evidence="7">
    <location>
        <begin position="721"/>
        <end position="739"/>
    </location>
</feature>
<evidence type="ECO:0000256" key="7">
    <source>
        <dbReference type="SAM" id="Phobius"/>
    </source>
</evidence>
<feature type="transmembrane region" description="Helical" evidence="7">
    <location>
        <begin position="563"/>
        <end position="581"/>
    </location>
</feature>
<accession>A0A9P8P0P8</accession>
<reference evidence="9" key="2">
    <citation type="submission" date="2021-01" db="EMBL/GenBank/DDBJ databases">
        <authorList>
            <person name="Schikora-Tamarit M.A."/>
        </authorList>
    </citation>
    <scope>NUCLEOTIDE SEQUENCE</scope>
    <source>
        <strain evidence="9">NCAIM Y.01608</strain>
    </source>
</reference>
<evidence type="ECO:0000256" key="4">
    <source>
        <dbReference type="ARBA" id="ARBA00022692"/>
    </source>
</evidence>
<dbReference type="InterPro" id="IPR051359">
    <property type="entry name" value="CaCA_antiporter"/>
</dbReference>
<comment type="caution">
    <text evidence="9">The sequence shown here is derived from an EMBL/GenBank/DDBJ whole genome shotgun (WGS) entry which is preliminary data.</text>
</comment>
<feature type="transmembrane region" description="Helical" evidence="7">
    <location>
        <begin position="332"/>
        <end position="356"/>
    </location>
</feature>
<dbReference type="PANTHER" id="PTHR12266:SF0">
    <property type="entry name" value="MITOCHONDRIAL SODIUM_CALCIUM EXCHANGER PROTEIN"/>
    <property type="match status" value="1"/>
</dbReference>
<feature type="transmembrane region" description="Helical" evidence="7">
    <location>
        <begin position="751"/>
        <end position="768"/>
    </location>
</feature>
<keyword evidence="6 7" id="KW-0472">Membrane</keyword>
<keyword evidence="4 7" id="KW-0812">Transmembrane</keyword>